<keyword evidence="6" id="KW-1133">Transmembrane helix</keyword>
<keyword evidence="6" id="KW-0812">Transmembrane</keyword>
<comment type="caution">
    <text evidence="9">The sequence shown here is derived from an EMBL/GenBank/DDBJ whole genome shotgun (WGS) entry which is preliminary data.</text>
</comment>
<accession>A0A920BQN3</accession>
<evidence type="ECO:0000313" key="10">
    <source>
        <dbReference type="Proteomes" id="UP000677082"/>
    </source>
</evidence>
<keyword evidence="10" id="KW-1185">Reference proteome</keyword>
<comment type="catalytic activity">
    <reaction evidence="1">
        <text>ATP + protein L-histidine = ADP + protein N-phospho-L-histidine.</text>
        <dbReference type="EC" id="2.7.13.3"/>
    </reaction>
</comment>
<keyword evidence="3" id="KW-0597">Phosphoprotein</keyword>
<dbReference type="Pfam" id="PF08376">
    <property type="entry name" value="NIT"/>
    <property type="match status" value="1"/>
</dbReference>
<evidence type="ECO:0000256" key="2">
    <source>
        <dbReference type="ARBA" id="ARBA00012438"/>
    </source>
</evidence>
<dbReference type="InterPro" id="IPR050428">
    <property type="entry name" value="TCS_sensor_his_kinase"/>
</dbReference>
<evidence type="ECO:0000256" key="4">
    <source>
        <dbReference type="ARBA" id="ARBA00022679"/>
    </source>
</evidence>
<evidence type="ECO:0000256" key="3">
    <source>
        <dbReference type="ARBA" id="ARBA00022553"/>
    </source>
</evidence>
<dbReference type="Gene3D" id="3.30.565.10">
    <property type="entry name" value="Histidine kinase-like ATPase, C-terminal domain"/>
    <property type="match status" value="1"/>
</dbReference>
<organism evidence="9 10">
    <name type="scientific">Paractinoplanes toevensis</name>
    <dbReference type="NCBI Taxonomy" id="571911"/>
    <lineage>
        <taxon>Bacteria</taxon>
        <taxon>Bacillati</taxon>
        <taxon>Actinomycetota</taxon>
        <taxon>Actinomycetes</taxon>
        <taxon>Micromonosporales</taxon>
        <taxon>Micromonosporaceae</taxon>
        <taxon>Paractinoplanes</taxon>
    </lineage>
</organism>
<dbReference type="Pfam" id="PF02518">
    <property type="entry name" value="HATPase_c"/>
    <property type="match status" value="1"/>
</dbReference>
<dbReference type="InterPro" id="IPR003594">
    <property type="entry name" value="HATPase_dom"/>
</dbReference>
<dbReference type="GO" id="GO:0005886">
    <property type="term" value="C:plasma membrane"/>
    <property type="evidence" value="ECO:0007669"/>
    <property type="project" value="TreeGrafter"/>
</dbReference>
<dbReference type="InterPro" id="IPR013587">
    <property type="entry name" value="Nitrate/nitrite_sensing"/>
</dbReference>
<proteinExistence type="predicted"/>
<dbReference type="PANTHER" id="PTHR45436:SF5">
    <property type="entry name" value="SENSOR HISTIDINE KINASE TRCS"/>
    <property type="match status" value="1"/>
</dbReference>
<feature type="domain" description="Histidine kinase/HSP90-like ATPase" evidence="7">
    <location>
        <begin position="432"/>
        <end position="537"/>
    </location>
</feature>
<evidence type="ECO:0000313" key="9">
    <source>
        <dbReference type="EMBL" id="GIM97378.1"/>
    </source>
</evidence>
<dbReference type="PANTHER" id="PTHR45436">
    <property type="entry name" value="SENSOR HISTIDINE KINASE YKOH"/>
    <property type="match status" value="1"/>
</dbReference>
<dbReference type="GO" id="GO:0004673">
    <property type="term" value="F:protein histidine kinase activity"/>
    <property type="evidence" value="ECO:0007669"/>
    <property type="project" value="UniProtKB-EC"/>
</dbReference>
<dbReference type="EMBL" id="BOQN01000143">
    <property type="protein sequence ID" value="GIM97378.1"/>
    <property type="molecule type" value="Genomic_DNA"/>
</dbReference>
<dbReference type="EC" id="2.7.13.3" evidence="2"/>
<dbReference type="SUPFAM" id="SSF55874">
    <property type="entry name" value="ATPase domain of HSP90 chaperone/DNA topoisomerase II/histidine kinase"/>
    <property type="match status" value="1"/>
</dbReference>
<reference evidence="9 10" key="1">
    <citation type="submission" date="2021-03" db="EMBL/GenBank/DDBJ databases">
        <title>Whole genome shotgun sequence of Actinoplanes toevensis NBRC 105298.</title>
        <authorList>
            <person name="Komaki H."/>
            <person name="Tamura T."/>
        </authorList>
    </citation>
    <scope>NUCLEOTIDE SEQUENCE [LARGE SCALE GENOMIC DNA]</scope>
    <source>
        <strain evidence="9 10">NBRC 105298</strain>
    </source>
</reference>
<keyword evidence="5" id="KW-0418">Kinase</keyword>
<dbReference type="RefSeq" id="WP_213013019.1">
    <property type="nucleotide sequence ID" value="NZ_BOQN01000143.1"/>
</dbReference>
<keyword evidence="4" id="KW-0808">Transferase</keyword>
<evidence type="ECO:0000256" key="6">
    <source>
        <dbReference type="SAM" id="Phobius"/>
    </source>
</evidence>
<evidence type="ECO:0000259" key="7">
    <source>
        <dbReference type="Pfam" id="PF02518"/>
    </source>
</evidence>
<sequence length="588" mass="62310">MSRWLRWRVDPRLGVGLILLVLLWLAAAGPAVSAAADLIRERGTADRFGHAVDGVVVELQAERRLSAAFRPDVDTARLAEQRVRTDRARAALDATRTGWRNRLITADAARSADELQRRLDGLGRLRSDVDAGDSGRAEIVTGYTRVIEAGLGAPWLPAGDTLAALGRAREALAEEDALLTGALATTAGVTDADRLLVGTLIGVRQARLADAGADPATAASTDPARYRQLAGVEQRLLASDGAVVTGAAWTAVADPAIARLRAAETAADQRMTAATSGTVAAIVYAGLIAGVGLVAVIGVFLLARRSGPDRRSPAAAPDARPDAGQARQELLLDLHRRSQRLVHRQLRLLDAMERRQSDDDTLGDLFRADNLATRIRRNVEKAITLAGGTPGRRWRRPMPLVEVARGAAAEVADYTRVATQVEPAALAGNAVTDVMHLLAELIDNATTYSSPDTRVRVSGARDVHGGYTFVVTDVGPGMSDLDLATAEEVMADPEPPADGLWWGFHAIGRFAARHDITVRLEPGTAGGLAATVTLPRELVADPGEDGPGPDAPPLNRVERMRARFGEVSDANSATVDLPVVGSRQTEAL</sequence>
<protein>
    <recommendedName>
        <fullName evidence="2">histidine kinase</fullName>
        <ecNumber evidence="2">2.7.13.3</ecNumber>
    </recommendedName>
</protein>
<evidence type="ECO:0000256" key="1">
    <source>
        <dbReference type="ARBA" id="ARBA00000085"/>
    </source>
</evidence>
<name>A0A920BQN3_9ACTN</name>
<dbReference type="InterPro" id="IPR036890">
    <property type="entry name" value="HATPase_C_sf"/>
</dbReference>
<evidence type="ECO:0000256" key="5">
    <source>
        <dbReference type="ARBA" id="ARBA00022777"/>
    </source>
</evidence>
<dbReference type="AlphaFoldDB" id="A0A920BQN3"/>
<feature type="transmembrane region" description="Helical" evidence="6">
    <location>
        <begin position="281"/>
        <end position="303"/>
    </location>
</feature>
<gene>
    <name evidence="9" type="ORF">Ato02nite_091710</name>
</gene>
<feature type="domain" description="Nitrate/nitrite sensing protein" evidence="8">
    <location>
        <begin position="55"/>
        <end position="271"/>
    </location>
</feature>
<keyword evidence="6" id="KW-0472">Membrane</keyword>
<evidence type="ECO:0000259" key="8">
    <source>
        <dbReference type="Pfam" id="PF08376"/>
    </source>
</evidence>
<dbReference type="GO" id="GO:0000160">
    <property type="term" value="P:phosphorelay signal transduction system"/>
    <property type="evidence" value="ECO:0007669"/>
    <property type="project" value="TreeGrafter"/>
</dbReference>
<dbReference type="Proteomes" id="UP000677082">
    <property type="component" value="Unassembled WGS sequence"/>
</dbReference>